<dbReference type="InterPro" id="IPR007312">
    <property type="entry name" value="Phosphoesterase"/>
</dbReference>
<feature type="compositionally biased region" description="Low complexity" evidence="2">
    <location>
        <begin position="29"/>
        <end position="47"/>
    </location>
</feature>
<dbReference type="InterPro" id="IPR017850">
    <property type="entry name" value="Alkaline_phosphatase_core_sf"/>
</dbReference>
<dbReference type="Proteomes" id="UP001527882">
    <property type="component" value="Unassembled WGS sequence"/>
</dbReference>
<keyword evidence="5" id="KW-1185">Reference proteome</keyword>
<feature type="signal peptide" evidence="3">
    <location>
        <begin position="1"/>
        <end position="22"/>
    </location>
</feature>
<keyword evidence="3" id="KW-0732">Signal</keyword>
<evidence type="ECO:0000256" key="3">
    <source>
        <dbReference type="SAM" id="SignalP"/>
    </source>
</evidence>
<keyword evidence="1" id="KW-0378">Hydrolase</keyword>
<evidence type="ECO:0000313" key="4">
    <source>
        <dbReference type="EMBL" id="MCZ8515210.1"/>
    </source>
</evidence>
<feature type="region of interest" description="Disordered" evidence="2">
    <location>
        <begin position="27"/>
        <end position="65"/>
    </location>
</feature>
<accession>A0ABT4QED2</accession>
<dbReference type="Gene3D" id="3.40.720.10">
    <property type="entry name" value="Alkaline Phosphatase, subunit A"/>
    <property type="match status" value="1"/>
</dbReference>
<proteinExistence type="predicted"/>
<gene>
    <name evidence="4" type="ORF">O9H85_22880</name>
</gene>
<evidence type="ECO:0000313" key="5">
    <source>
        <dbReference type="Proteomes" id="UP001527882"/>
    </source>
</evidence>
<name>A0ABT4QED2_9BACL</name>
<sequence>MIKKKNVTLVFIMVGLAIGTLACGTNKAVPQQPQQPVPSTGQTTSSPDENPGGSRTGTPPAAVPAEGDKLIFPHIPVDHIVVVIEENHSYNQIVGNTQAPFLQSLIGRGALFTNAHGIGNPSQPNYFALFSGSTQNVKDDSCKGPFSADNLATELMKANLSFAGYSEGLPSAGFTGCSSGGYARKHNPWAQFTNVPKEMNKPMTEFPSDYTKLPTVSIVVPTLQNDMHDGTIQEADSWLKKYMEAYVSWADKNRSLFIITWDEDNSNKNHIPVIMVGPMIKAGAYPDPINHYHVLRTIEDLYQLHPLGETKKVQAQSAIWK</sequence>
<evidence type="ECO:0000256" key="1">
    <source>
        <dbReference type="ARBA" id="ARBA00022801"/>
    </source>
</evidence>
<dbReference type="RefSeq" id="WP_269883743.1">
    <property type="nucleotide sequence ID" value="NZ_JAQAGZ010000016.1"/>
</dbReference>
<dbReference type="PANTHER" id="PTHR31956:SF1">
    <property type="entry name" value="NON-SPECIFIC PHOSPHOLIPASE C1"/>
    <property type="match status" value="1"/>
</dbReference>
<dbReference type="SUPFAM" id="SSF53649">
    <property type="entry name" value="Alkaline phosphatase-like"/>
    <property type="match status" value="1"/>
</dbReference>
<comment type="caution">
    <text evidence="4">The sequence shown here is derived from an EMBL/GenBank/DDBJ whole genome shotgun (WGS) entry which is preliminary data.</text>
</comment>
<dbReference type="PROSITE" id="PS51257">
    <property type="entry name" value="PROKAR_LIPOPROTEIN"/>
    <property type="match status" value="1"/>
</dbReference>
<dbReference type="EMBL" id="JAQAGZ010000016">
    <property type="protein sequence ID" value="MCZ8515210.1"/>
    <property type="molecule type" value="Genomic_DNA"/>
</dbReference>
<evidence type="ECO:0000256" key="2">
    <source>
        <dbReference type="SAM" id="MobiDB-lite"/>
    </source>
</evidence>
<organism evidence="4 5">
    <name type="scientific">Paenibacillus gyeongsangnamensis</name>
    <dbReference type="NCBI Taxonomy" id="3388067"/>
    <lineage>
        <taxon>Bacteria</taxon>
        <taxon>Bacillati</taxon>
        <taxon>Bacillota</taxon>
        <taxon>Bacilli</taxon>
        <taxon>Bacillales</taxon>
        <taxon>Paenibacillaceae</taxon>
        <taxon>Paenibacillus</taxon>
    </lineage>
</organism>
<reference evidence="4 5" key="1">
    <citation type="submission" date="2022-12" db="EMBL/GenBank/DDBJ databases">
        <title>Draft genome sequence of Paenibacillus sp. dW9.</title>
        <authorList>
            <person name="Choi E.-W."/>
            <person name="Kim D.-U."/>
        </authorList>
    </citation>
    <scope>NUCLEOTIDE SEQUENCE [LARGE SCALE GENOMIC DNA]</scope>
    <source>
        <strain evidence="5">dW9</strain>
    </source>
</reference>
<dbReference type="Pfam" id="PF04185">
    <property type="entry name" value="Phosphoesterase"/>
    <property type="match status" value="1"/>
</dbReference>
<feature type="chain" id="PRO_5045643070" evidence="3">
    <location>
        <begin position="23"/>
        <end position="321"/>
    </location>
</feature>
<protein>
    <submittedName>
        <fullName evidence="4">Acid phosphatase</fullName>
    </submittedName>
</protein>
<dbReference type="PANTHER" id="PTHR31956">
    <property type="entry name" value="NON-SPECIFIC PHOSPHOLIPASE C4-RELATED"/>
    <property type="match status" value="1"/>
</dbReference>